<feature type="non-terminal residue" evidence="1">
    <location>
        <position position="86"/>
    </location>
</feature>
<dbReference type="AlphaFoldDB" id="A0A367MCK9"/>
<comment type="caution">
    <text evidence="1">The sequence shown here is derived from an EMBL/GenBank/DDBJ whole genome shotgun (WGS) entry which is preliminary data.</text>
</comment>
<accession>A0A367MCK9</accession>
<organism evidence="1 2">
    <name type="scientific">Pseudomonas aeruginosa</name>
    <dbReference type="NCBI Taxonomy" id="287"/>
    <lineage>
        <taxon>Bacteria</taxon>
        <taxon>Pseudomonadati</taxon>
        <taxon>Pseudomonadota</taxon>
        <taxon>Gammaproteobacteria</taxon>
        <taxon>Pseudomonadales</taxon>
        <taxon>Pseudomonadaceae</taxon>
        <taxon>Pseudomonas</taxon>
    </lineage>
</organism>
<proteinExistence type="predicted"/>
<gene>
    <name evidence="1" type="ORF">DT376_09395</name>
</gene>
<reference evidence="1 2" key="1">
    <citation type="submission" date="2018-07" db="EMBL/GenBank/DDBJ databases">
        <title>Mechanisms of high-level aminoglycoside resistance among Gram-negative pathogens in Brazil.</title>
        <authorList>
            <person name="Ballaben A.S."/>
            <person name="Darini A.L.C."/>
            <person name="Doi Y."/>
        </authorList>
    </citation>
    <scope>NUCLEOTIDE SEQUENCE [LARGE SCALE GENOMIC DNA]</scope>
    <source>
        <strain evidence="1 2">B2-305</strain>
    </source>
</reference>
<dbReference type="EMBL" id="QORE01000230">
    <property type="protein sequence ID" value="RCI75108.1"/>
    <property type="molecule type" value="Genomic_DNA"/>
</dbReference>
<evidence type="ECO:0000313" key="2">
    <source>
        <dbReference type="Proteomes" id="UP000253594"/>
    </source>
</evidence>
<name>A0A367MCK9_PSEAI</name>
<dbReference type="Proteomes" id="UP000253594">
    <property type="component" value="Unassembled WGS sequence"/>
</dbReference>
<protein>
    <submittedName>
        <fullName evidence="1">Uncharacterized protein</fullName>
    </submittedName>
</protein>
<sequence length="86" mass="9826">MAERAEPLLAVLLQAPPCVDPWFLECRQDRAGLTILVRDLANQRTWRVEFVEVEGLRQLDAADLLEFWPACAASEGRLYRVEQGGW</sequence>
<evidence type="ECO:0000313" key="1">
    <source>
        <dbReference type="EMBL" id="RCI75108.1"/>
    </source>
</evidence>